<feature type="transmembrane region" description="Helical" evidence="1">
    <location>
        <begin position="48"/>
        <end position="68"/>
    </location>
</feature>
<name>A0A198A1J3_9BACL</name>
<evidence type="ECO:0000256" key="1">
    <source>
        <dbReference type="SAM" id="Phobius"/>
    </source>
</evidence>
<dbReference type="Proteomes" id="UP000078454">
    <property type="component" value="Unassembled WGS sequence"/>
</dbReference>
<organism evidence="2 3">
    <name type="scientific">Paenibacillus oryzisoli</name>
    <dbReference type="NCBI Taxonomy" id="1850517"/>
    <lineage>
        <taxon>Bacteria</taxon>
        <taxon>Bacillati</taxon>
        <taxon>Bacillota</taxon>
        <taxon>Bacilli</taxon>
        <taxon>Bacillales</taxon>
        <taxon>Paenibacillaceae</taxon>
        <taxon>Paenibacillus</taxon>
    </lineage>
</organism>
<reference evidence="2 3" key="1">
    <citation type="submission" date="2016-05" db="EMBL/GenBank/DDBJ databases">
        <title>Paenibacillus sp. 1ZS3-15 nov., isolated from the rhizosphere soil.</title>
        <authorList>
            <person name="Zhang X.X."/>
            <person name="Zhang J."/>
        </authorList>
    </citation>
    <scope>NUCLEOTIDE SEQUENCE [LARGE SCALE GENOMIC DNA]</scope>
    <source>
        <strain evidence="2 3">1ZS3-15</strain>
    </source>
</reference>
<dbReference type="AlphaFoldDB" id="A0A198A1J3"/>
<gene>
    <name evidence="2" type="ORF">A8708_05140</name>
</gene>
<protein>
    <submittedName>
        <fullName evidence="2">Uncharacterized protein</fullName>
    </submittedName>
</protein>
<keyword evidence="1" id="KW-0812">Transmembrane</keyword>
<evidence type="ECO:0000313" key="2">
    <source>
        <dbReference type="EMBL" id="OAS14886.1"/>
    </source>
</evidence>
<comment type="caution">
    <text evidence="2">The sequence shown here is derived from an EMBL/GenBank/DDBJ whole genome shotgun (WGS) entry which is preliminary data.</text>
</comment>
<accession>A0A198A1J3</accession>
<evidence type="ECO:0000313" key="3">
    <source>
        <dbReference type="Proteomes" id="UP000078454"/>
    </source>
</evidence>
<proteinExistence type="predicted"/>
<dbReference type="EMBL" id="LYPB01000087">
    <property type="protein sequence ID" value="OAS14886.1"/>
    <property type="molecule type" value="Genomic_DNA"/>
</dbReference>
<sequence length="73" mass="8272">MPLYVYYIVFTVILIFGGAATFAIGLSNKNKEGNPGYDRQTKSIFTNLSLYYVIIFPLALIVLIVYIVKFVNE</sequence>
<keyword evidence="1" id="KW-0472">Membrane</keyword>
<keyword evidence="3" id="KW-1185">Reference proteome</keyword>
<feature type="transmembrane region" description="Helical" evidence="1">
    <location>
        <begin position="6"/>
        <end position="27"/>
    </location>
</feature>
<keyword evidence="1" id="KW-1133">Transmembrane helix</keyword>